<name>A0A1F6T779_9PROT</name>
<accession>A0A1F6T779</accession>
<organism evidence="1 2">
    <name type="scientific">Candidatus Muproteobacteria bacterium RBG_16_62_13</name>
    <dbReference type="NCBI Taxonomy" id="1817756"/>
    <lineage>
        <taxon>Bacteria</taxon>
        <taxon>Pseudomonadati</taxon>
        <taxon>Pseudomonadota</taxon>
        <taxon>Candidatus Muproteobacteria</taxon>
    </lineage>
</organism>
<dbReference type="EMBL" id="MFSQ01000044">
    <property type="protein sequence ID" value="OGI40984.1"/>
    <property type="molecule type" value="Genomic_DNA"/>
</dbReference>
<reference evidence="1 2" key="1">
    <citation type="journal article" date="2016" name="Nat. Commun.">
        <title>Thousands of microbial genomes shed light on interconnected biogeochemical processes in an aquifer system.</title>
        <authorList>
            <person name="Anantharaman K."/>
            <person name="Brown C.T."/>
            <person name="Hug L.A."/>
            <person name="Sharon I."/>
            <person name="Castelle C.J."/>
            <person name="Probst A.J."/>
            <person name="Thomas B.C."/>
            <person name="Singh A."/>
            <person name="Wilkins M.J."/>
            <person name="Karaoz U."/>
            <person name="Brodie E.L."/>
            <person name="Williams K.H."/>
            <person name="Hubbard S.S."/>
            <person name="Banfield J.F."/>
        </authorList>
    </citation>
    <scope>NUCLEOTIDE SEQUENCE [LARGE SCALE GENOMIC DNA]</scope>
</reference>
<protein>
    <submittedName>
        <fullName evidence="1">Uncharacterized protein</fullName>
    </submittedName>
</protein>
<gene>
    <name evidence="1" type="ORF">A2140_02280</name>
</gene>
<proteinExistence type="predicted"/>
<evidence type="ECO:0000313" key="1">
    <source>
        <dbReference type="EMBL" id="OGI40984.1"/>
    </source>
</evidence>
<dbReference type="AlphaFoldDB" id="A0A1F6T779"/>
<dbReference type="STRING" id="1817756.A2140_02280"/>
<sequence length="175" mass="19136">MAASAKPERPGAHGAGKPARLARGLCLAALMALALPLTAATRLLDDIELDGQNGSVRVKVSFTIPLSYLRHFPPEKGEILNVFLQPASPADVRETLGHTTDEIRRSPRNPLLPCFTVTYVQPRDAQRDPVQLVFQFDQPVSYRLEPGTDGRSLVLVVPAQPNESGQPYDCKTKKK</sequence>
<comment type="caution">
    <text evidence="1">The sequence shown here is derived from an EMBL/GenBank/DDBJ whole genome shotgun (WGS) entry which is preliminary data.</text>
</comment>
<evidence type="ECO:0000313" key="2">
    <source>
        <dbReference type="Proteomes" id="UP000178379"/>
    </source>
</evidence>
<dbReference type="Proteomes" id="UP000178379">
    <property type="component" value="Unassembled WGS sequence"/>
</dbReference>